<dbReference type="EMBL" id="BLXT01001916">
    <property type="protein sequence ID" value="GFN89151.1"/>
    <property type="molecule type" value="Genomic_DNA"/>
</dbReference>
<reference evidence="1 2" key="1">
    <citation type="journal article" date="2021" name="Elife">
        <title>Chloroplast acquisition without the gene transfer in kleptoplastic sea slugs, Plakobranchus ocellatus.</title>
        <authorList>
            <person name="Maeda T."/>
            <person name="Takahashi S."/>
            <person name="Yoshida T."/>
            <person name="Shimamura S."/>
            <person name="Takaki Y."/>
            <person name="Nagai Y."/>
            <person name="Toyoda A."/>
            <person name="Suzuki Y."/>
            <person name="Arimoto A."/>
            <person name="Ishii H."/>
            <person name="Satoh N."/>
            <person name="Nishiyama T."/>
            <person name="Hasebe M."/>
            <person name="Maruyama T."/>
            <person name="Minagawa J."/>
            <person name="Obokata J."/>
            <person name="Shigenobu S."/>
        </authorList>
    </citation>
    <scope>NUCLEOTIDE SEQUENCE [LARGE SCALE GENOMIC DNA]</scope>
</reference>
<sequence>MARFFASLKQGDLRLSGFRQARSSVTGLTEGSLQISGRNRYPLCQRRHKLARRNISTTKFKDSTSCARSEFRELAFHFLTCCNPIWFPVRSM</sequence>
<evidence type="ECO:0000313" key="1">
    <source>
        <dbReference type="EMBL" id="GFN89151.1"/>
    </source>
</evidence>
<organism evidence="1 2">
    <name type="scientific">Plakobranchus ocellatus</name>
    <dbReference type="NCBI Taxonomy" id="259542"/>
    <lineage>
        <taxon>Eukaryota</taxon>
        <taxon>Metazoa</taxon>
        <taxon>Spiralia</taxon>
        <taxon>Lophotrochozoa</taxon>
        <taxon>Mollusca</taxon>
        <taxon>Gastropoda</taxon>
        <taxon>Heterobranchia</taxon>
        <taxon>Euthyneura</taxon>
        <taxon>Panpulmonata</taxon>
        <taxon>Sacoglossa</taxon>
        <taxon>Placobranchoidea</taxon>
        <taxon>Plakobranchidae</taxon>
        <taxon>Plakobranchus</taxon>
    </lineage>
</organism>
<keyword evidence="2" id="KW-1185">Reference proteome</keyword>
<dbReference type="AlphaFoldDB" id="A0AAV3Z3R2"/>
<name>A0AAV3Z3R2_9GAST</name>
<proteinExistence type="predicted"/>
<gene>
    <name evidence="1" type="ORF">PoB_001565700</name>
</gene>
<dbReference type="Proteomes" id="UP000735302">
    <property type="component" value="Unassembled WGS sequence"/>
</dbReference>
<evidence type="ECO:0000313" key="2">
    <source>
        <dbReference type="Proteomes" id="UP000735302"/>
    </source>
</evidence>
<comment type="caution">
    <text evidence="1">The sequence shown here is derived from an EMBL/GenBank/DDBJ whole genome shotgun (WGS) entry which is preliminary data.</text>
</comment>
<protein>
    <submittedName>
        <fullName evidence="1">Uncharacterized protein</fullName>
    </submittedName>
</protein>
<accession>A0AAV3Z3R2</accession>